<dbReference type="GO" id="GO:0019752">
    <property type="term" value="P:carboxylic acid metabolic process"/>
    <property type="evidence" value="ECO:0007669"/>
    <property type="project" value="UniProtKB-ARBA"/>
</dbReference>
<dbReference type="Proteomes" id="UP000253370">
    <property type="component" value="Unassembled WGS sequence"/>
</dbReference>
<comment type="similarity">
    <text evidence="1">Belongs to the ornithine cyclodeaminase/mu-crystallin family.</text>
</comment>
<protein>
    <submittedName>
        <fullName evidence="2">Ornithine cyclodeaminase family protein</fullName>
    </submittedName>
</protein>
<dbReference type="InterPro" id="IPR036291">
    <property type="entry name" value="NAD(P)-bd_dom_sf"/>
</dbReference>
<gene>
    <name evidence="2" type="ORF">DRV85_10930</name>
</gene>
<dbReference type="EMBL" id="QNTQ01000008">
    <property type="protein sequence ID" value="RBI85157.1"/>
    <property type="molecule type" value="Genomic_DNA"/>
</dbReference>
<comment type="caution">
    <text evidence="2">The sequence shown here is derived from an EMBL/GenBank/DDBJ whole genome shotgun (WGS) entry which is preliminary data.</text>
</comment>
<dbReference type="PANTHER" id="PTHR13812:SF19">
    <property type="entry name" value="KETIMINE REDUCTASE MU-CRYSTALLIN"/>
    <property type="match status" value="1"/>
</dbReference>
<proteinExistence type="inferred from homology"/>
<dbReference type="GO" id="GO:0016491">
    <property type="term" value="F:oxidoreductase activity"/>
    <property type="evidence" value="ECO:0007669"/>
    <property type="project" value="UniProtKB-ARBA"/>
</dbReference>
<dbReference type="AlphaFoldDB" id="A0A365U9F4"/>
<name>A0A365U9F4_9RHOB</name>
<dbReference type="GO" id="GO:0005737">
    <property type="term" value="C:cytoplasm"/>
    <property type="evidence" value="ECO:0007669"/>
    <property type="project" value="TreeGrafter"/>
</dbReference>
<dbReference type="PIRSF" id="PIRSF001439">
    <property type="entry name" value="CryM"/>
    <property type="match status" value="1"/>
</dbReference>
<dbReference type="RefSeq" id="WP_113289485.1">
    <property type="nucleotide sequence ID" value="NZ_QNTQ01000008.1"/>
</dbReference>
<keyword evidence="3" id="KW-1185">Reference proteome</keyword>
<reference evidence="2 3" key="1">
    <citation type="submission" date="2018-07" db="EMBL/GenBank/DDBJ databases">
        <title>Rhodosalinus sp. strain E84T genomic sequence and assembly.</title>
        <authorList>
            <person name="Liu Z.-W."/>
            <person name="Lu D.-C."/>
        </authorList>
    </citation>
    <scope>NUCLEOTIDE SEQUENCE [LARGE SCALE GENOMIC DNA]</scope>
    <source>
        <strain evidence="2 3">E84</strain>
    </source>
</reference>
<dbReference type="SUPFAM" id="SSF51735">
    <property type="entry name" value="NAD(P)-binding Rossmann-fold domains"/>
    <property type="match status" value="1"/>
</dbReference>
<accession>A0A365U9F4</accession>
<sequence>MRVLNARDVAALLPMAEAIDVVEAAMRRVSSGGAEMPLRQVVPVGEGRIMGVMPGALDVPAAYGVKIVSIFADNPARGLSSHRGAVALFEAETGGCVAMIEAGLLTAIRTAAASAVASRALARPGAERLVLIGHGEQAEHHLAAMRAVRPVTRVTVIGRDAARAAAFAERMRVHHPALVIESGTDAEAALRAADLVCTVTNSSTPVLHGDWLQPGQHVNAVGASVPTKRELDDTAVLRSAVFCDFRASFFAQAGEIVDMTAAGRIGPEHLHAEIGEVLSGAAEGRRGDADITLYRSLGVAAQDLAVAHHVWRRAVADGRGIEAPF</sequence>
<dbReference type="PANTHER" id="PTHR13812">
    <property type="entry name" value="KETIMINE REDUCTASE MU-CRYSTALLIN"/>
    <property type="match status" value="1"/>
</dbReference>
<dbReference type="InterPro" id="IPR003462">
    <property type="entry name" value="ODC_Mu_crystall"/>
</dbReference>
<evidence type="ECO:0000313" key="2">
    <source>
        <dbReference type="EMBL" id="RBI85157.1"/>
    </source>
</evidence>
<evidence type="ECO:0000313" key="3">
    <source>
        <dbReference type="Proteomes" id="UP000253370"/>
    </source>
</evidence>
<dbReference type="OrthoDB" id="9785971at2"/>
<organism evidence="2 3">
    <name type="scientific">Rhodosalinus halophilus</name>
    <dbReference type="NCBI Taxonomy" id="2259333"/>
    <lineage>
        <taxon>Bacteria</taxon>
        <taxon>Pseudomonadati</taxon>
        <taxon>Pseudomonadota</taxon>
        <taxon>Alphaproteobacteria</taxon>
        <taxon>Rhodobacterales</taxon>
        <taxon>Paracoccaceae</taxon>
        <taxon>Rhodosalinus</taxon>
    </lineage>
</organism>
<dbReference type="InterPro" id="IPR023401">
    <property type="entry name" value="ODC_N"/>
</dbReference>
<dbReference type="FunFam" id="3.40.50.720:FF:000311">
    <property type="entry name" value="Ornithine cyclodeaminase"/>
    <property type="match status" value="1"/>
</dbReference>
<dbReference type="Pfam" id="PF02423">
    <property type="entry name" value="OCD_Mu_crystall"/>
    <property type="match status" value="1"/>
</dbReference>
<dbReference type="Gene3D" id="3.30.1780.10">
    <property type="entry name" value="ornithine cyclodeaminase, domain 1"/>
    <property type="match status" value="1"/>
</dbReference>
<evidence type="ECO:0000256" key="1">
    <source>
        <dbReference type="ARBA" id="ARBA00008903"/>
    </source>
</evidence>
<dbReference type="Gene3D" id="3.40.50.720">
    <property type="entry name" value="NAD(P)-binding Rossmann-like Domain"/>
    <property type="match status" value="1"/>
</dbReference>